<evidence type="ECO:0000313" key="2">
    <source>
        <dbReference type="EMBL" id="BAN24798.1"/>
    </source>
</evidence>
<name>R4WJW5_9BURK</name>
<organism evidence="2 3">
    <name type="scientific">Caballeronia insecticola</name>
    <dbReference type="NCBI Taxonomy" id="758793"/>
    <lineage>
        <taxon>Bacteria</taxon>
        <taxon>Pseudomonadati</taxon>
        <taxon>Pseudomonadota</taxon>
        <taxon>Betaproteobacteria</taxon>
        <taxon>Burkholderiales</taxon>
        <taxon>Burkholderiaceae</taxon>
        <taxon>Caballeronia</taxon>
    </lineage>
</organism>
<protein>
    <submittedName>
        <fullName evidence="2">Uncharacterized protein</fullName>
    </submittedName>
</protein>
<dbReference type="STRING" id="758793.BRPE64_BCDS01370"/>
<reference evidence="2 3" key="1">
    <citation type="journal article" date="2013" name="Genome Announc.">
        <title>Complete Genome Sequence of Burkholderia sp. Strain RPE64, Bacterial Symbiont of the Bean Bug Riptortus pedestris.</title>
        <authorList>
            <person name="Shibata T.F."/>
            <person name="Maeda T."/>
            <person name="Nikoh N."/>
            <person name="Yamaguchi K."/>
            <person name="Oshima K."/>
            <person name="Hattori M."/>
            <person name="Nishiyama T."/>
            <person name="Hasebe M."/>
            <person name="Fukatsu T."/>
            <person name="Kikuchi Y."/>
            <person name="Shigenobu S."/>
        </authorList>
    </citation>
    <scope>NUCLEOTIDE SEQUENCE [LARGE SCALE GENOMIC DNA]</scope>
</reference>
<keyword evidence="3" id="KW-1185">Reference proteome</keyword>
<dbReference type="KEGG" id="buo:BRPE64_BCDS01370"/>
<dbReference type="AlphaFoldDB" id="R4WJW5"/>
<dbReference type="Proteomes" id="UP000013966">
    <property type="component" value="Chromosome 2"/>
</dbReference>
<dbReference type="EMBL" id="AP013059">
    <property type="protein sequence ID" value="BAN24798.1"/>
    <property type="molecule type" value="Genomic_DNA"/>
</dbReference>
<feature type="region of interest" description="Disordered" evidence="1">
    <location>
        <begin position="38"/>
        <end position="58"/>
    </location>
</feature>
<evidence type="ECO:0000256" key="1">
    <source>
        <dbReference type="SAM" id="MobiDB-lite"/>
    </source>
</evidence>
<accession>R4WJW5</accession>
<gene>
    <name evidence="2" type="ORF">BRPE64_BCDS01370</name>
</gene>
<dbReference type="HOGENOM" id="CLU_835948_0_0_4"/>
<evidence type="ECO:0000313" key="3">
    <source>
        <dbReference type="Proteomes" id="UP000013966"/>
    </source>
</evidence>
<proteinExistence type="predicted"/>
<dbReference type="RefSeq" id="WP_016354229.1">
    <property type="nucleotide sequence ID" value="NC_021294.1"/>
</dbReference>
<reference evidence="2 3" key="2">
    <citation type="journal article" date="2018" name="Int. J. Syst. Evol. Microbiol.">
        <title>Burkholderia insecticola sp. nov., a gut symbiotic bacterium of the bean bug Riptortus pedestris.</title>
        <authorList>
            <person name="Takeshita K."/>
            <person name="Tamaki H."/>
            <person name="Ohbayashi T."/>
            <person name="Meng X.-Y."/>
            <person name="Sone T."/>
            <person name="Mitani Y."/>
            <person name="Peeters C."/>
            <person name="Kikuchi Y."/>
            <person name="Vandamme P."/>
        </authorList>
    </citation>
    <scope>NUCLEOTIDE SEQUENCE [LARGE SCALE GENOMIC DNA]</scope>
    <source>
        <strain evidence="2">RPE64</strain>
    </source>
</reference>
<feature type="region of interest" description="Disordered" evidence="1">
    <location>
        <begin position="224"/>
        <end position="243"/>
    </location>
</feature>
<sequence>MSFPEWGHSYNALYVPLQRWGWQCALMPAGEVKEEASFNGSMSFEEREKKRRERKKQIEQDKDDFDRLFRAHIDPRDAATSSEFRHYADFIRNTLRMSRWNMPIDGDGITRSLRDVVRARRIIPVIDRAWYGGPRVFRHYAPQHWPGDGGGGFLAANSFRTNAPTGRFTGPFAAAMFVADTVMNSRLARSSRAIGREADDSGSGFNWLDAVESTAGVVLGDGGMADDSGGPSGEGGSLFGDAQPFEYESDMPDGDVFDLASQKTKTPNLGDPGQWYTNPGSGQMRLYGDTGAPVIDLDFDHRHNGMIPHAHNWNDGVRDTDDDVVPFSPWNP</sequence>